<dbReference type="Pfam" id="PF00344">
    <property type="entry name" value="SecY"/>
    <property type="match status" value="1"/>
</dbReference>
<feature type="transmembrane region" description="Helical" evidence="10">
    <location>
        <begin position="117"/>
        <end position="137"/>
    </location>
</feature>
<dbReference type="PIRSF" id="PIRSF004557">
    <property type="entry name" value="SecY"/>
    <property type="match status" value="1"/>
</dbReference>
<feature type="transmembrane region" description="Helical" evidence="10">
    <location>
        <begin position="412"/>
        <end position="433"/>
    </location>
</feature>
<dbReference type="InterPro" id="IPR023201">
    <property type="entry name" value="SecY_dom_sf"/>
</dbReference>
<accession>A0A146GBU5</accession>
<dbReference type="AlphaFoldDB" id="A0A146GBU5"/>
<dbReference type="SUPFAM" id="SSF103491">
    <property type="entry name" value="Preprotein translocase SecY subunit"/>
    <property type="match status" value="1"/>
</dbReference>
<comment type="subunit">
    <text evidence="10">Component of the Sec protein translocase complex. Heterotrimer consisting of SecY, SecE and SecG subunits. The heterotrimers can form oligomers, although 1 heterotrimer is thought to be able to translocate proteins. Interacts with the ribosome. Interacts with SecDF, and other proteins may be involved. Interacts with SecA.</text>
</comment>
<evidence type="ECO:0000256" key="7">
    <source>
        <dbReference type="ARBA" id="ARBA00023010"/>
    </source>
</evidence>
<dbReference type="InterPro" id="IPR002208">
    <property type="entry name" value="SecY/SEC61-alpha"/>
</dbReference>
<feature type="transmembrane region" description="Helical" evidence="10">
    <location>
        <begin position="231"/>
        <end position="255"/>
    </location>
</feature>
<dbReference type="Proteomes" id="UP000076023">
    <property type="component" value="Unassembled WGS sequence"/>
</dbReference>
<evidence type="ECO:0000256" key="3">
    <source>
        <dbReference type="ARBA" id="ARBA00022448"/>
    </source>
</evidence>
<organism evidence="12 13">
    <name type="scientific">Terrimicrobium sacchariphilum</name>
    <dbReference type="NCBI Taxonomy" id="690879"/>
    <lineage>
        <taxon>Bacteria</taxon>
        <taxon>Pseudomonadati</taxon>
        <taxon>Verrucomicrobiota</taxon>
        <taxon>Terrimicrobiia</taxon>
        <taxon>Terrimicrobiales</taxon>
        <taxon>Terrimicrobiaceae</taxon>
        <taxon>Terrimicrobium</taxon>
    </lineage>
</organism>
<keyword evidence="8 10" id="KW-0472">Membrane</keyword>
<sequence>MISAFTNIFKIPELRQRVLFTLAMIIIIRAGSAITTPGVNAEVLRQWFEHAGSNPAGGIAALFNLFSGGSLAHCAIFSLGVMPYISASIMLQLLTAVIPQLGKLSREDGGRRKIMQYTRYATIVLCVFQGFLLAKSLENPQANPFLPGIVDTMNRLGMALVPVPGWQFQVITILTLTAGTMFLMWLGDQITERGIGNGVSLIITVGILAQLPAGLVFAWRTFVPSGAAQQANVSPIVLVLLCLFLVFVIASVIAVTQAQRKISIQYAKRVVGRKVYGGQTQYMPLKVNYAGVMPIIFAQAILLFPSTIINMAFPQNPTAQWLANMLAVGWLHYVLFGAMIFFFSYFWVATQFQPVQIADDLKKYGGFIPGVRPGKPTADFLDFTMSRLTFAGAIFLTIIAVLPQLLSQWLRVPYMTAQFFGGTGVLIIVGVVLDTMRQIETHLLQRHYDGFLRKGKIRGARDSRPRMGSGQVLDDSKLVLIYAAIGVLVIAGITISIAFRR</sequence>
<dbReference type="FunFam" id="1.10.3370.10:FF:000001">
    <property type="entry name" value="Preprotein translocase subunit SecY"/>
    <property type="match status" value="1"/>
</dbReference>
<evidence type="ECO:0000256" key="1">
    <source>
        <dbReference type="ARBA" id="ARBA00004141"/>
    </source>
</evidence>
<keyword evidence="3 10" id="KW-0813">Transport</keyword>
<evidence type="ECO:0000313" key="13">
    <source>
        <dbReference type="Proteomes" id="UP000076023"/>
    </source>
</evidence>
<dbReference type="Gene3D" id="1.10.3370.10">
    <property type="entry name" value="SecY subunit domain"/>
    <property type="match status" value="1"/>
</dbReference>
<dbReference type="PRINTS" id="PR00303">
    <property type="entry name" value="SECYTRNLCASE"/>
</dbReference>
<evidence type="ECO:0000256" key="11">
    <source>
        <dbReference type="RuleBase" id="RU004349"/>
    </source>
</evidence>
<dbReference type="PROSITE" id="PS00756">
    <property type="entry name" value="SECY_2"/>
    <property type="match status" value="1"/>
</dbReference>
<keyword evidence="5 10" id="KW-0653">Protein transport</keyword>
<feature type="transmembrane region" description="Helical" evidence="10">
    <location>
        <begin position="479"/>
        <end position="499"/>
    </location>
</feature>
<dbReference type="GO" id="GO:0043952">
    <property type="term" value="P:protein transport by the Sec complex"/>
    <property type="evidence" value="ECO:0007669"/>
    <property type="project" value="UniProtKB-UniRule"/>
</dbReference>
<feature type="transmembrane region" description="Helical" evidence="10">
    <location>
        <begin position="325"/>
        <end position="348"/>
    </location>
</feature>
<evidence type="ECO:0000256" key="8">
    <source>
        <dbReference type="ARBA" id="ARBA00023136"/>
    </source>
</evidence>
<proteinExistence type="inferred from homology"/>
<dbReference type="InterPro" id="IPR026593">
    <property type="entry name" value="SecY"/>
</dbReference>
<comment type="function">
    <text evidence="10">The central subunit of the protein translocation channel SecYEG. Consists of two halves formed by TMs 1-5 and 6-10. These two domains form a lateral gate at the front which open onto the bilayer between TMs 2 and 7, and are clamped together by SecE at the back. The channel is closed by both a pore ring composed of hydrophobic SecY resides and a short helix (helix 2A) on the extracellular side of the membrane which forms a plug. The plug probably moves laterally to allow the channel to open. The ring and the pore may move independently.</text>
</comment>
<dbReference type="OrthoDB" id="9809248at2"/>
<keyword evidence="4 10" id="KW-0812">Transmembrane</keyword>
<evidence type="ECO:0000313" key="12">
    <source>
        <dbReference type="EMBL" id="GAT34851.1"/>
    </source>
</evidence>
<keyword evidence="6 10" id="KW-1133">Transmembrane helix</keyword>
<evidence type="ECO:0000256" key="4">
    <source>
        <dbReference type="ARBA" id="ARBA00022692"/>
    </source>
</evidence>
<comment type="caution">
    <text evidence="12">The sequence shown here is derived from an EMBL/GenBank/DDBJ whole genome shotgun (WGS) entry which is preliminary data.</text>
</comment>
<comment type="caution">
    <text evidence="10">Lacks conserved residue(s) required for the propagation of feature annotation.</text>
</comment>
<evidence type="ECO:0000256" key="10">
    <source>
        <dbReference type="HAMAP-Rule" id="MF_01465"/>
    </source>
</evidence>
<evidence type="ECO:0000256" key="5">
    <source>
        <dbReference type="ARBA" id="ARBA00022927"/>
    </source>
</evidence>
<dbReference type="GO" id="GO:0005886">
    <property type="term" value="C:plasma membrane"/>
    <property type="evidence" value="ECO:0007669"/>
    <property type="project" value="UniProtKB-SubCell"/>
</dbReference>
<reference evidence="13" key="1">
    <citation type="journal article" date="2017" name="Genome Announc.">
        <title>Draft Genome Sequence of Terrimicrobium sacchariphilum NM-5T, a Facultative Anaerobic Soil Bacterium of the Class Spartobacteria.</title>
        <authorList>
            <person name="Qiu Y.L."/>
            <person name="Tourlousse D.M."/>
            <person name="Matsuura N."/>
            <person name="Ohashi A."/>
            <person name="Sekiguchi Y."/>
        </authorList>
    </citation>
    <scope>NUCLEOTIDE SEQUENCE [LARGE SCALE GENOMIC DNA]</scope>
    <source>
        <strain evidence="13">NM-5</strain>
    </source>
</reference>
<feature type="transmembrane region" description="Helical" evidence="10">
    <location>
        <begin position="166"/>
        <end position="186"/>
    </location>
</feature>
<dbReference type="NCBIfam" id="TIGR00967">
    <property type="entry name" value="3a0501s007"/>
    <property type="match status" value="1"/>
</dbReference>
<name>A0A146GBU5_TERSA</name>
<feature type="transmembrane region" description="Helical" evidence="10">
    <location>
        <begin position="198"/>
        <end position="219"/>
    </location>
</feature>
<protein>
    <recommendedName>
        <fullName evidence="9 10">Protein translocase subunit SecY</fullName>
    </recommendedName>
</protein>
<dbReference type="InterPro" id="IPR030659">
    <property type="entry name" value="SecY_CS"/>
</dbReference>
<evidence type="ECO:0000256" key="2">
    <source>
        <dbReference type="ARBA" id="ARBA00005751"/>
    </source>
</evidence>
<feature type="transmembrane region" description="Helical" evidence="10">
    <location>
        <begin position="289"/>
        <end position="313"/>
    </location>
</feature>
<comment type="similarity">
    <text evidence="2 10 11">Belongs to the SecY/SEC61-alpha family.</text>
</comment>
<dbReference type="GO" id="GO:0065002">
    <property type="term" value="P:intracellular protein transmembrane transport"/>
    <property type="evidence" value="ECO:0007669"/>
    <property type="project" value="UniProtKB-UniRule"/>
</dbReference>
<gene>
    <name evidence="10" type="primary">secY</name>
    <name evidence="12" type="ORF">TSACC_23285</name>
</gene>
<dbReference type="STRING" id="690879.TSACC_23285"/>
<comment type="subcellular location">
    <subcellularLocation>
        <location evidence="10">Cell membrane</location>
        <topology evidence="10">Multi-pass membrane protein</topology>
    </subcellularLocation>
    <subcellularLocation>
        <location evidence="1">Membrane</location>
        <topology evidence="1">Multi-pass membrane protein</topology>
    </subcellularLocation>
</comment>
<feature type="transmembrane region" description="Helical" evidence="10">
    <location>
        <begin position="388"/>
        <end position="406"/>
    </location>
</feature>
<dbReference type="FunCoup" id="A0A146GBU5">
    <property type="interactions" value="477"/>
</dbReference>
<dbReference type="EMBL" id="BDCO01000002">
    <property type="protein sequence ID" value="GAT34851.1"/>
    <property type="molecule type" value="Genomic_DNA"/>
</dbReference>
<keyword evidence="10" id="KW-1003">Cell membrane</keyword>
<keyword evidence="7 10" id="KW-0811">Translocation</keyword>
<dbReference type="InParanoid" id="A0A146GBU5"/>
<dbReference type="HAMAP" id="MF_01465">
    <property type="entry name" value="SecY"/>
    <property type="match status" value="1"/>
</dbReference>
<keyword evidence="13" id="KW-1185">Reference proteome</keyword>
<dbReference type="GO" id="GO:0006605">
    <property type="term" value="P:protein targeting"/>
    <property type="evidence" value="ECO:0007669"/>
    <property type="project" value="UniProtKB-UniRule"/>
</dbReference>
<evidence type="ECO:0000256" key="6">
    <source>
        <dbReference type="ARBA" id="ARBA00022989"/>
    </source>
</evidence>
<dbReference type="PANTHER" id="PTHR10906">
    <property type="entry name" value="SECY/SEC61-ALPHA FAMILY MEMBER"/>
    <property type="match status" value="1"/>
</dbReference>
<dbReference type="RefSeq" id="WP_075080447.1">
    <property type="nucleotide sequence ID" value="NZ_BDCO01000002.1"/>
</dbReference>
<evidence type="ECO:0000256" key="9">
    <source>
        <dbReference type="ARBA" id="ARBA00039733"/>
    </source>
</evidence>